<name>A0AAV2CDS5_9ROSI</name>
<proteinExistence type="predicted"/>
<dbReference type="Proteomes" id="UP001497516">
    <property type="component" value="Chromosome 1"/>
</dbReference>
<dbReference type="AlphaFoldDB" id="A0AAV2CDS5"/>
<evidence type="ECO:0000313" key="2">
    <source>
        <dbReference type="Proteomes" id="UP001497516"/>
    </source>
</evidence>
<keyword evidence="2" id="KW-1185">Reference proteome</keyword>
<dbReference type="EMBL" id="OZ034813">
    <property type="protein sequence ID" value="CAL1354562.1"/>
    <property type="molecule type" value="Genomic_DNA"/>
</dbReference>
<reference evidence="1 2" key="1">
    <citation type="submission" date="2024-04" db="EMBL/GenBank/DDBJ databases">
        <authorList>
            <person name="Fracassetti M."/>
        </authorList>
    </citation>
    <scope>NUCLEOTIDE SEQUENCE [LARGE SCALE GENOMIC DNA]</scope>
</reference>
<accession>A0AAV2CDS5</accession>
<organism evidence="1 2">
    <name type="scientific">Linum trigynum</name>
    <dbReference type="NCBI Taxonomy" id="586398"/>
    <lineage>
        <taxon>Eukaryota</taxon>
        <taxon>Viridiplantae</taxon>
        <taxon>Streptophyta</taxon>
        <taxon>Embryophyta</taxon>
        <taxon>Tracheophyta</taxon>
        <taxon>Spermatophyta</taxon>
        <taxon>Magnoliopsida</taxon>
        <taxon>eudicotyledons</taxon>
        <taxon>Gunneridae</taxon>
        <taxon>Pentapetalae</taxon>
        <taxon>rosids</taxon>
        <taxon>fabids</taxon>
        <taxon>Malpighiales</taxon>
        <taxon>Linaceae</taxon>
        <taxon>Linum</taxon>
    </lineage>
</organism>
<gene>
    <name evidence="1" type="ORF">LTRI10_LOCUS2363</name>
</gene>
<protein>
    <submittedName>
        <fullName evidence="1">Uncharacterized protein</fullName>
    </submittedName>
</protein>
<evidence type="ECO:0000313" key="1">
    <source>
        <dbReference type="EMBL" id="CAL1354562.1"/>
    </source>
</evidence>
<sequence length="125" mass="14040">MLLMVRRLLDPVIKSSPSHHRCLVTGKPFFKSRRSPAAAIKQASSSSPRDGLGIYCRMHRQFSVKKLDSYALLFALKSAVTMKDPLIVCHFHAHVVRGMRGSGTSIRCWTCLKRCRRGMLSLGLL</sequence>